<dbReference type="Gene3D" id="2.30.40.10">
    <property type="entry name" value="Urease, subunit C, domain 1"/>
    <property type="match status" value="2"/>
</dbReference>
<dbReference type="Pfam" id="PF07969">
    <property type="entry name" value="Amidohydro_3"/>
    <property type="match status" value="1"/>
</dbReference>
<feature type="chain" id="PRO_5028853340" evidence="1">
    <location>
        <begin position="21"/>
        <end position="542"/>
    </location>
</feature>
<dbReference type="InterPro" id="IPR013108">
    <property type="entry name" value="Amidohydro_3"/>
</dbReference>
<dbReference type="AlphaFoldDB" id="A0A7H0LLU0"/>
<sequence length="542" mass="57829">MKRYLLGSVACLLLVSNAPAPDAAPEYDIVIRGGRVLDGAGNPWVRADIAVKNGRVVHVGKIAGRGTREIDATGRYVSPGFIDMMDQSGGVLLENGDAENKLRMGVTTVIAGEGGTPVDAAEISNYFKKLESQGISVNFGTYYASHQAREKIMGDAAGAPTPAQLEAMQGEVRTAMHAGVFGITSALIYPPSSFQTTADLVSLAKVAGQCNGFYATHMRDESAKLVPAIEEAIEIGEKGGVKVEIFHLKAAYAPEWGKLMPQAVAAINAARARGVDVAADLYPYTAGGTGLEITAPTWVWADGVEKGIARLRDPKQRERMKKDLAAGSMPGWSNLVHASGGWSNVRLANGFSAKYAQYHGQTFDKIGAALKRDPADAAWDILLEGLPNRSVALYFMINEKDIETALHQPWTSIGSDAAASVKLGGMDALGLPHPRAYGTFPRVIAEYVKRRPILSLEDAVRKMTGWPAQRMGLSDRGLIRDGMHADIVIFDLAKLDDVASWEKPTALPTGIDTVIVNGAVTIEGGKHTGARKGEVLRHSCGD</sequence>
<name>A0A7H0LLU0_9SPHN</name>
<dbReference type="KEGG" id="spap:H3Z74_05430"/>
<dbReference type="InterPro" id="IPR023100">
    <property type="entry name" value="D-aminoacylase_insert_dom_sf"/>
</dbReference>
<dbReference type="InterPro" id="IPR011059">
    <property type="entry name" value="Metal-dep_hydrolase_composite"/>
</dbReference>
<keyword evidence="3" id="KW-0378">Hydrolase</keyword>
<organism evidence="3 4">
    <name type="scientific">Sphingomonas alpina</name>
    <dbReference type="NCBI Taxonomy" id="653931"/>
    <lineage>
        <taxon>Bacteria</taxon>
        <taxon>Pseudomonadati</taxon>
        <taxon>Pseudomonadota</taxon>
        <taxon>Alphaproteobacteria</taxon>
        <taxon>Sphingomonadales</taxon>
        <taxon>Sphingomonadaceae</taxon>
        <taxon>Sphingomonas</taxon>
    </lineage>
</organism>
<proteinExistence type="predicted"/>
<feature type="signal peptide" evidence="1">
    <location>
        <begin position="1"/>
        <end position="20"/>
    </location>
</feature>
<keyword evidence="1" id="KW-0732">Signal</keyword>
<dbReference type="PANTHER" id="PTHR11647">
    <property type="entry name" value="HYDRANTOINASE/DIHYDROPYRIMIDINASE FAMILY MEMBER"/>
    <property type="match status" value="1"/>
</dbReference>
<evidence type="ECO:0000256" key="1">
    <source>
        <dbReference type="SAM" id="SignalP"/>
    </source>
</evidence>
<dbReference type="EMBL" id="CP061038">
    <property type="protein sequence ID" value="QNQ10643.1"/>
    <property type="molecule type" value="Genomic_DNA"/>
</dbReference>
<evidence type="ECO:0000313" key="3">
    <source>
        <dbReference type="EMBL" id="QNQ10643.1"/>
    </source>
</evidence>
<dbReference type="RefSeq" id="WP_187762934.1">
    <property type="nucleotide sequence ID" value="NZ_CP061038.1"/>
</dbReference>
<dbReference type="InterPro" id="IPR032466">
    <property type="entry name" value="Metal_Hydrolase"/>
</dbReference>
<dbReference type="GO" id="GO:0005829">
    <property type="term" value="C:cytosol"/>
    <property type="evidence" value="ECO:0007669"/>
    <property type="project" value="TreeGrafter"/>
</dbReference>
<dbReference type="InterPro" id="IPR050378">
    <property type="entry name" value="Metallo-dep_Hydrolases_sf"/>
</dbReference>
<dbReference type="PANTHER" id="PTHR11647:SF1">
    <property type="entry name" value="COLLAPSIN RESPONSE MEDIATOR PROTEIN"/>
    <property type="match status" value="1"/>
</dbReference>
<dbReference type="Gene3D" id="3.20.20.140">
    <property type="entry name" value="Metal-dependent hydrolases"/>
    <property type="match status" value="2"/>
</dbReference>
<evidence type="ECO:0000313" key="4">
    <source>
        <dbReference type="Proteomes" id="UP000516148"/>
    </source>
</evidence>
<dbReference type="GO" id="GO:0016812">
    <property type="term" value="F:hydrolase activity, acting on carbon-nitrogen (but not peptide) bonds, in cyclic amides"/>
    <property type="evidence" value="ECO:0007669"/>
    <property type="project" value="TreeGrafter"/>
</dbReference>
<gene>
    <name evidence="3" type="ORF">H3Z74_05430</name>
</gene>
<dbReference type="SUPFAM" id="SSF51338">
    <property type="entry name" value="Composite domain of metallo-dependent hydrolases"/>
    <property type="match status" value="1"/>
</dbReference>
<dbReference type="GO" id="GO:0016811">
    <property type="term" value="F:hydrolase activity, acting on carbon-nitrogen (but not peptide) bonds, in linear amides"/>
    <property type="evidence" value="ECO:0007669"/>
    <property type="project" value="InterPro"/>
</dbReference>
<feature type="domain" description="Amidohydrolase 3" evidence="2">
    <location>
        <begin position="432"/>
        <end position="521"/>
    </location>
</feature>
<dbReference type="Proteomes" id="UP000516148">
    <property type="component" value="Chromosome"/>
</dbReference>
<protein>
    <submittedName>
        <fullName evidence="3">Amidohydrolase family protein</fullName>
    </submittedName>
</protein>
<dbReference type="Gene3D" id="3.30.1490.130">
    <property type="entry name" value="D-aminoacylase. Domain 3"/>
    <property type="match status" value="1"/>
</dbReference>
<accession>A0A7H0LLU0</accession>
<dbReference type="SUPFAM" id="SSF51556">
    <property type="entry name" value="Metallo-dependent hydrolases"/>
    <property type="match status" value="1"/>
</dbReference>
<keyword evidence="4" id="KW-1185">Reference proteome</keyword>
<reference evidence="3 4" key="1">
    <citation type="submission" date="2020-09" db="EMBL/GenBank/DDBJ databases">
        <title>Sphingomonas sp., a new species isolated from pork steak.</title>
        <authorList>
            <person name="Heidler von Heilborn D."/>
        </authorList>
    </citation>
    <scope>NUCLEOTIDE SEQUENCE [LARGE SCALE GENOMIC DNA]</scope>
    <source>
        <strain evidence="4">S8-3T</strain>
    </source>
</reference>
<evidence type="ECO:0000259" key="2">
    <source>
        <dbReference type="Pfam" id="PF07969"/>
    </source>
</evidence>